<dbReference type="SUPFAM" id="SSF52540">
    <property type="entry name" value="P-loop containing nucleoside triphosphate hydrolases"/>
    <property type="match status" value="1"/>
</dbReference>
<comment type="caution">
    <text evidence="1">The sequence shown here is derived from an EMBL/GenBank/DDBJ whole genome shotgun (WGS) entry which is preliminary data.</text>
</comment>
<name>A0ABV3VF00_9MYCO</name>
<protein>
    <submittedName>
        <fullName evidence="1">AAA family ATPase</fullName>
    </submittedName>
</protein>
<dbReference type="Gene3D" id="3.40.50.300">
    <property type="entry name" value="P-loop containing nucleotide triphosphate hydrolases"/>
    <property type="match status" value="1"/>
</dbReference>
<dbReference type="RefSeq" id="WP_368572950.1">
    <property type="nucleotide sequence ID" value="NZ_JBDLOU010000018.1"/>
</dbReference>
<sequence length="324" mass="34814">MYVDVAEVFAGGAVAPEPNVLPFVEDSYLFYAGEFNLIFGDTESGKTWLCLTAVAATVEAGDRAVVVDLDHNGAPSILNRLEMLGVARRNLVDRQCFRLAEPESDIELKELVADLTVFKPDVVVLDSLGEVMPLFRANSNSADDFTVVHTDIIKPLKQAGAAVLVVDHLPKSAESRQHGPTGTAAKTRAVGGTAVRVSSEKAFRPGDGGRAKLELYKDRHGGVRKQVPGGDNRPVIGTFTLVEDDGRLTYSFQPALTVPASRQDAIDSEQVNEDVFRLRELHQQGAQVGNIREVKVALNCGQQRAKRALAAFHAELVSAAGSAA</sequence>
<dbReference type="Proteomes" id="UP001558474">
    <property type="component" value="Unassembled WGS sequence"/>
</dbReference>
<accession>A0ABV3VF00</accession>
<organism evidence="1 2">
    <name type="scientific">Mycolicibacterium porcinum</name>
    <dbReference type="NCBI Taxonomy" id="39693"/>
    <lineage>
        <taxon>Bacteria</taxon>
        <taxon>Bacillati</taxon>
        <taxon>Actinomycetota</taxon>
        <taxon>Actinomycetes</taxon>
        <taxon>Mycobacteriales</taxon>
        <taxon>Mycobacteriaceae</taxon>
        <taxon>Mycolicibacterium</taxon>
    </lineage>
</organism>
<evidence type="ECO:0000313" key="1">
    <source>
        <dbReference type="EMBL" id="MEX3738718.1"/>
    </source>
</evidence>
<dbReference type="Pfam" id="PF13481">
    <property type="entry name" value="AAA_25"/>
    <property type="match status" value="1"/>
</dbReference>
<evidence type="ECO:0000313" key="2">
    <source>
        <dbReference type="Proteomes" id="UP001558474"/>
    </source>
</evidence>
<dbReference type="InterPro" id="IPR027417">
    <property type="entry name" value="P-loop_NTPase"/>
</dbReference>
<reference evidence="1 2" key="1">
    <citation type="submission" date="2024-04" db="EMBL/GenBank/DDBJ databases">
        <title>Genomic Markers of Mycobacteria.</title>
        <authorList>
            <person name="Soliman M.S."/>
            <person name="Elkholy A."/>
            <person name="Soliman N.S."/>
            <person name="Abbas A."/>
            <person name="Khayrat S."/>
            <person name="Shawky S."/>
        </authorList>
    </citation>
    <scope>NUCLEOTIDE SEQUENCE [LARGE SCALE GENOMIC DNA]</scope>
    <source>
        <strain evidence="1 2">Egy-CU-AM5</strain>
    </source>
</reference>
<keyword evidence="2" id="KW-1185">Reference proteome</keyword>
<proteinExistence type="predicted"/>
<dbReference type="EMBL" id="JBDLOU010000018">
    <property type="protein sequence ID" value="MEX3738718.1"/>
    <property type="molecule type" value="Genomic_DNA"/>
</dbReference>
<gene>
    <name evidence="1" type="ORF">ABFW12_10790</name>
</gene>